<organism evidence="4 5">
    <name type="scientific">Melanomma pulvis-pyrius CBS 109.77</name>
    <dbReference type="NCBI Taxonomy" id="1314802"/>
    <lineage>
        <taxon>Eukaryota</taxon>
        <taxon>Fungi</taxon>
        <taxon>Dikarya</taxon>
        <taxon>Ascomycota</taxon>
        <taxon>Pezizomycotina</taxon>
        <taxon>Dothideomycetes</taxon>
        <taxon>Pleosporomycetidae</taxon>
        <taxon>Pleosporales</taxon>
        <taxon>Melanommataceae</taxon>
        <taxon>Melanomma</taxon>
    </lineage>
</organism>
<keyword evidence="5" id="KW-1185">Reference proteome</keyword>
<name>A0A6A6XU96_9PLEO</name>
<feature type="region of interest" description="Disordered" evidence="1">
    <location>
        <begin position="247"/>
        <end position="275"/>
    </location>
</feature>
<dbReference type="Proteomes" id="UP000799757">
    <property type="component" value="Unassembled WGS sequence"/>
</dbReference>
<dbReference type="OrthoDB" id="425936at2759"/>
<sequence>MLLSVSLGLLALAQIGHVAAKPKPVIRAAPVSQTTCNGELYTYQELAGYGLLPSDARDKFGDTIGGVGSAIALDKKSWRKKSGDKEAYEGIIYGLPDRGWNTQGTQNTQSRVHKFSISFEVVSNATAAKPASPNFHITYLDTILLTGPDGTPCTGLDADATGHLSFKGFPDLPVASYTGDGFGGAGPGGKRIAVDAEGLVLGDDDSFWISDEYGPYIYQFSSNGRMIGAIRPPDAFIPIRNGSESFNAASPPIYNPDAVTTPEDPDTGRGNNQGLEALTASPDGKSLYAMLQSATIQEGGKKSSNRRYTRLLKYKLKNSKAELDAEYVVQLPILESGKVAGQSEMHFISDTQFLVLARDSGAGHGQDNSESKYRNADVFDISKATNIKGDKNDAFDGAIASSKGELKSDIKPAVYCPWLQFNNNTQLNRFGVHNGGPQDAGLLNEKWESFTLAPVDSKFSSKGDGDEYYLISFSDNDFITQNGFINGGKNKYADASGFNLDTQALVFKVRLPKGAKPL</sequence>
<accession>A0A6A6XU96</accession>
<dbReference type="EMBL" id="MU001755">
    <property type="protein sequence ID" value="KAF2799979.1"/>
    <property type="molecule type" value="Genomic_DNA"/>
</dbReference>
<feature type="signal peptide" evidence="2">
    <location>
        <begin position="1"/>
        <end position="20"/>
    </location>
</feature>
<keyword evidence="2" id="KW-0732">Signal</keyword>
<reference evidence="4" key="1">
    <citation type="journal article" date="2020" name="Stud. Mycol.">
        <title>101 Dothideomycetes genomes: a test case for predicting lifestyles and emergence of pathogens.</title>
        <authorList>
            <person name="Haridas S."/>
            <person name="Albert R."/>
            <person name="Binder M."/>
            <person name="Bloem J."/>
            <person name="Labutti K."/>
            <person name="Salamov A."/>
            <person name="Andreopoulos B."/>
            <person name="Baker S."/>
            <person name="Barry K."/>
            <person name="Bills G."/>
            <person name="Bluhm B."/>
            <person name="Cannon C."/>
            <person name="Castanera R."/>
            <person name="Culley D."/>
            <person name="Daum C."/>
            <person name="Ezra D."/>
            <person name="Gonzalez J."/>
            <person name="Henrissat B."/>
            <person name="Kuo A."/>
            <person name="Liang C."/>
            <person name="Lipzen A."/>
            <person name="Lutzoni F."/>
            <person name="Magnuson J."/>
            <person name="Mondo S."/>
            <person name="Nolan M."/>
            <person name="Ohm R."/>
            <person name="Pangilinan J."/>
            <person name="Park H.-J."/>
            <person name="Ramirez L."/>
            <person name="Alfaro M."/>
            <person name="Sun H."/>
            <person name="Tritt A."/>
            <person name="Yoshinaga Y."/>
            <person name="Zwiers L.-H."/>
            <person name="Turgeon B."/>
            <person name="Goodwin S."/>
            <person name="Spatafora J."/>
            <person name="Crous P."/>
            <person name="Grigoriev I."/>
        </authorList>
    </citation>
    <scope>NUCLEOTIDE SEQUENCE</scope>
    <source>
        <strain evidence="4">CBS 109.77</strain>
    </source>
</reference>
<feature type="chain" id="PRO_5025474236" evidence="2">
    <location>
        <begin position="21"/>
        <end position="518"/>
    </location>
</feature>
<evidence type="ECO:0000256" key="1">
    <source>
        <dbReference type="SAM" id="MobiDB-lite"/>
    </source>
</evidence>
<dbReference type="InterPro" id="IPR027372">
    <property type="entry name" value="Phytase-like_dom"/>
</dbReference>
<dbReference type="PANTHER" id="PTHR37957:SF1">
    <property type="entry name" value="PHYTASE-LIKE DOMAIN-CONTAINING PROTEIN"/>
    <property type="match status" value="1"/>
</dbReference>
<dbReference type="AlphaFoldDB" id="A0A6A6XU96"/>
<evidence type="ECO:0000313" key="4">
    <source>
        <dbReference type="EMBL" id="KAF2799979.1"/>
    </source>
</evidence>
<gene>
    <name evidence="4" type="ORF">K505DRAFT_320817</name>
</gene>
<evidence type="ECO:0000259" key="3">
    <source>
        <dbReference type="Pfam" id="PF13449"/>
    </source>
</evidence>
<feature type="domain" description="Phytase-like" evidence="3">
    <location>
        <begin position="109"/>
        <end position="441"/>
    </location>
</feature>
<proteinExistence type="predicted"/>
<dbReference type="Pfam" id="PF13449">
    <property type="entry name" value="Phytase-like"/>
    <property type="match status" value="1"/>
</dbReference>
<evidence type="ECO:0000256" key="2">
    <source>
        <dbReference type="SAM" id="SignalP"/>
    </source>
</evidence>
<protein>
    <submittedName>
        <fullName evidence="4">3-phytase</fullName>
    </submittedName>
</protein>
<evidence type="ECO:0000313" key="5">
    <source>
        <dbReference type="Proteomes" id="UP000799757"/>
    </source>
</evidence>
<dbReference type="PANTHER" id="PTHR37957">
    <property type="entry name" value="BLR7070 PROTEIN"/>
    <property type="match status" value="1"/>
</dbReference>